<keyword evidence="3" id="KW-1185">Reference proteome</keyword>
<evidence type="ECO:0008006" key="4">
    <source>
        <dbReference type="Google" id="ProtNLM"/>
    </source>
</evidence>
<gene>
    <name evidence="2" type="ORF">B8W67_15395</name>
</gene>
<dbReference type="InterPro" id="IPR006311">
    <property type="entry name" value="TAT_signal"/>
</dbReference>
<evidence type="ECO:0000313" key="2">
    <source>
        <dbReference type="EMBL" id="OSC32191.1"/>
    </source>
</evidence>
<dbReference type="AlphaFoldDB" id="A0AA91SQP8"/>
<dbReference type="Proteomes" id="UP000193577">
    <property type="component" value="Unassembled WGS sequence"/>
</dbReference>
<keyword evidence="1" id="KW-0732">Signal</keyword>
<evidence type="ECO:0000256" key="1">
    <source>
        <dbReference type="SAM" id="SignalP"/>
    </source>
</evidence>
<dbReference type="RefSeq" id="WP_069392726.1">
    <property type="nucleotide sequence ID" value="NZ_AP022594.1"/>
</dbReference>
<feature type="signal peptide" evidence="1">
    <location>
        <begin position="1"/>
        <end position="34"/>
    </location>
</feature>
<name>A0AA91SQP8_9MYCO</name>
<organism evidence="2 3">
    <name type="scientific">Mycolicibacillus koreensis</name>
    <dbReference type="NCBI Taxonomy" id="1069220"/>
    <lineage>
        <taxon>Bacteria</taxon>
        <taxon>Bacillati</taxon>
        <taxon>Actinomycetota</taxon>
        <taxon>Actinomycetes</taxon>
        <taxon>Mycobacteriales</taxon>
        <taxon>Mycobacteriaceae</taxon>
        <taxon>Mycolicibacillus</taxon>
    </lineage>
</organism>
<proteinExistence type="predicted"/>
<reference evidence="2 3" key="1">
    <citation type="submission" date="2017-04" db="EMBL/GenBank/DDBJ databases">
        <title>The new phylogeny of genus Mycobacterium.</title>
        <authorList>
            <person name="Tortoli E."/>
            <person name="Trovato A."/>
            <person name="Cirillo D.M."/>
        </authorList>
    </citation>
    <scope>NUCLEOTIDE SEQUENCE [LARGE SCALE GENOMIC DNA]</scope>
    <source>
        <strain evidence="2 3">KCTC 19819</strain>
    </source>
</reference>
<protein>
    <recommendedName>
        <fullName evidence="4">Tat pathway signal protein</fullName>
    </recommendedName>
</protein>
<sequence>MTAVFDTPPLVSRRRVLAAAATLAAVGAAGSACAPSAPPEPDVLIAQLDLARGDAALATAAAAAATGATAAALSVVAEHRQAHAAALATEIDRLAAGTASPSVSATTTTAAAAAASVDDVVAALRTAAQSAGKLATTVAGYRAGLLGSIAACCTADHSVTLGDQEAPR</sequence>
<accession>A0AA91SQP8</accession>
<dbReference type="EMBL" id="NCXO01000038">
    <property type="protein sequence ID" value="OSC32191.1"/>
    <property type="molecule type" value="Genomic_DNA"/>
</dbReference>
<evidence type="ECO:0000313" key="3">
    <source>
        <dbReference type="Proteomes" id="UP000193577"/>
    </source>
</evidence>
<dbReference type="PROSITE" id="PS51318">
    <property type="entry name" value="TAT"/>
    <property type="match status" value="1"/>
</dbReference>
<comment type="caution">
    <text evidence="2">The sequence shown here is derived from an EMBL/GenBank/DDBJ whole genome shotgun (WGS) entry which is preliminary data.</text>
</comment>
<feature type="chain" id="PRO_5041675730" description="Tat pathway signal protein" evidence="1">
    <location>
        <begin position="35"/>
        <end position="168"/>
    </location>
</feature>